<reference evidence="2" key="1">
    <citation type="submission" date="2021-07" db="EMBL/GenBank/DDBJ databases">
        <authorList>
            <person name="Catto M.A."/>
            <person name="Jacobson A."/>
            <person name="Kennedy G."/>
            <person name="Labadie P."/>
            <person name="Hunt B.G."/>
            <person name="Srinivasan R."/>
        </authorList>
    </citation>
    <scope>NUCLEOTIDE SEQUENCE</scope>
    <source>
        <strain evidence="2">PL_HMW_Pooled</strain>
        <tissue evidence="2">Head</tissue>
    </source>
</reference>
<accession>A0AAE1LN32</accession>
<feature type="region of interest" description="Disordered" evidence="1">
    <location>
        <begin position="351"/>
        <end position="373"/>
    </location>
</feature>
<proteinExistence type="predicted"/>
<dbReference type="Gene3D" id="4.10.60.10">
    <property type="entry name" value="Zinc finger, CCHC-type"/>
    <property type="match status" value="1"/>
</dbReference>
<evidence type="ECO:0000313" key="3">
    <source>
        <dbReference type="Proteomes" id="UP001219518"/>
    </source>
</evidence>
<reference evidence="2" key="2">
    <citation type="journal article" date="2023" name="BMC Genomics">
        <title>Pest status, molecular evolution, and epigenetic factors derived from the genome assembly of Frankliniella fusca, a thysanopteran phytovirus vector.</title>
        <authorList>
            <person name="Catto M.A."/>
            <person name="Labadie P.E."/>
            <person name="Jacobson A.L."/>
            <person name="Kennedy G.G."/>
            <person name="Srinivasan R."/>
            <person name="Hunt B.G."/>
        </authorList>
    </citation>
    <scope>NUCLEOTIDE SEQUENCE</scope>
    <source>
        <strain evidence="2">PL_HMW_Pooled</strain>
    </source>
</reference>
<dbReference type="InterPro" id="IPR036875">
    <property type="entry name" value="Znf_CCHC_sf"/>
</dbReference>
<evidence type="ECO:0000256" key="1">
    <source>
        <dbReference type="SAM" id="MobiDB-lite"/>
    </source>
</evidence>
<gene>
    <name evidence="2" type="ORF">KUF71_000446</name>
</gene>
<feature type="region of interest" description="Disordered" evidence="1">
    <location>
        <begin position="157"/>
        <end position="184"/>
    </location>
</feature>
<dbReference type="Proteomes" id="UP001219518">
    <property type="component" value="Unassembled WGS sequence"/>
</dbReference>
<feature type="compositionally biased region" description="Basic residues" evidence="1">
    <location>
        <begin position="217"/>
        <end position="233"/>
    </location>
</feature>
<feature type="region of interest" description="Disordered" evidence="1">
    <location>
        <begin position="202"/>
        <end position="235"/>
    </location>
</feature>
<organism evidence="2 3">
    <name type="scientific">Frankliniella fusca</name>
    <dbReference type="NCBI Taxonomy" id="407009"/>
    <lineage>
        <taxon>Eukaryota</taxon>
        <taxon>Metazoa</taxon>
        <taxon>Ecdysozoa</taxon>
        <taxon>Arthropoda</taxon>
        <taxon>Hexapoda</taxon>
        <taxon>Insecta</taxon>
        <taxon>Pterygota</taxon>
        <taxon>Neoptera</taxon>
        <taxon>Paraneoptera</taxon>
        <taxon>Thysanoptera</taxon>
        <taxon>Terebrantia</taxon>
        <taxon>Thripoidea</taxon>
        <taxon>Thripidae</taxon>
        <taxon>Frankliniella</taxon>
    </lineage>
</organism>
<protein>
    <submittedName>
        <fullName evidence="2">Gag polyprotein</fullName>
    </submittedName>
</protein>
<dbReference type="SUPFAM" id="SSF57756">
    <property type="entry name" value="Retrovirus zinc finger-like domains"/>
    <property type="match status" value="1"/>
</dbReference>
<name>A0AAE1LN32_9NEOP</name>
<dbReference type="AlphaFoldDB" id="A0AAE1LN32"/>
<sequence>MDITRLHKDELLYEVRSRGVAVQASTHSVADLRAELRRLLDKEAAGEVLEPVPLQNNAEEELILIQTKMDLLMDMVRPVDGVFVPALAHRTRALASHCNRRLSYLWSLDIFLDEAERTEAKKLLLTFKTLTNEFRQLGDAPVYAATEVKSVSAVEGWSVPPPRAPDRLRGSSVGEGEGANGVDRAADAGRAEAAVGAGVEGKGIEGPLARSGATPGRRPRVRRARRRRRRRKSRSEFTRALRDEFLPVNYYDNLMEEIRARKQGPDESVGAYVSNMCSLFSRLETGLDPEYQQKEDWRLSLTVKNLAPFYSERLALVKVLSFDHLKRLGRDLEDVRYRVESYEGKTRVRKMEPEFASKSPRPRTRPMVHEVEEEEEEVQEVERQDRPKLSCWNCGVVGHRFSACKKEKSGMFCYRCGRRDVSTVNCPRCKQTGEA</sequence>
<keyword evidence="3" id="KW-1185">Reference proteome</keyword>
<comment type="caution">
    <text evidence="2">The sequence shown here is derived from an EMBL/GenBank/DDBJ whole genome shotgun (WGS) entry which is preliminary data.</text>
</comment>
<dbReference type="GO" id="GO:0003676">
    <property type="term" value="F:nucleic acid binding"/>
    <property type="evidence" value="ECO:0007669"/>
    <property type="project" value="InterPro"/>
</dbReference>
<dbReference type="EMBL" id="JAHWGI010001255">
    <property type="protein sequence ID" value="KAK3926376.1"/>
    <property type="molecule type" value="Genomic_DNA"/>
</dbReference>
<evidence type="ECO:0000313" key="2">
    <source>
        <dbReference type="EMBL" id="KAK3926376.1"/>
    </source>
</evidence>
<dbReference type="GO" id="GO:0008270">
    <property type="term" value="F:zinc ion binding"/>
    <property type="evidence" value="ECO:0007669"/>
    <property type="project" value="InterPro"/>
</dbReference>